<dbReference type="Proteomes" id="UP000589738">
    <property type="component" value="Unassembled WGS sequence"/>
</dbReference>
<reference evidence="1 2" key="1">
    <citation type="submission" date="2020-08" db="EMBL/GenBank/DDBJ databases">
        <title>Functional genomics of gut bacteria from endangered species of beetles.</title>
        <authorList>
            <person name="Carlos-Shanley C."/>
        </authorList>
    </citation>
    <scope>NUCLEOTIDE SEQUENCE [LARGE SCALE GENOMIC DNA]</scope>
    <source>
        <strain evidence="1 2">S00136</strain>
    </source>
</reference>
<comment type="caution">
    <text evidence="1">The sequence shown here is derived from an EMBL/GenBank/DDBJ whole genome shotgun (WGS) entry which is preliminary data.</text>
</comment>
<protein>
    <submittedName>
        <fullName evidence="1">GxxExxY protein</fullName>
    </submittedName>
</protein>
<proteinExistence type="predicted"/>
<dbReference type="EMBL" id="JACHLC010000002">
    <property type="protein sequence ID" value="MBB6371012.1"/>
    <property type="molecule type" value="Genomic_DNA"/>
</dbReference>
<gene>
    <name evidence="1" type="ORF">HNP36_002088</name>
</gene>
<dbReference type="Gene3D" id="3.90.320.10">
    <property type="match status" value="1"/>
</dbReference>
<dbReference type="InterPro" id="IPR026350">
    <property type="entry name" value="GxxExxY"/>
</dbReference>
<evidence type="ECO:0000313" key="2">
    <source>
        <dbReference type="Proteomes" id="UP000589738"/>
    </source>
</evidence>
<dbReference type="NCBIfam" id="TIGR04256">
    <property type="entry name" value="GxxExxY"/>
    <property type="match status" value="1"/>
</dbReference>
<organism evidence="1 2">
    <name type="scientific">Chryseobacterium shigense</name>
    <dbReference type="NCBI Taxonomy" id="297244"/>
    <lineage>
        <taxon>Bacteria</taxon>
        <taxon>Pseudomonadati</taxon>
        <taxon>Bacteroidota</taxon>
        <taxon>Flavobacteriia</taxon>
        <taxon>Flavobacteriales</taxon>
        <taxon>Weeksellaceae</taxon>
        <taxon>Chryseobacterium group</taxon>
        <taxon>Chryseobacterium</taxon>
    </lineage>
</organism>
<dbReference type="InterPro" id="IPR011604">
    <property type="entry name" value="PDDEXK-like_dom_sf"/>
</dbReference>
<dbReference type="Pfam" id="PF13366">
    <property type="entry name" value="PDDEXK_3"/>
    <property type="match status" value="1"/>
</dbReference>
<dbReference type="RefSeq" id="WP_194304129.1">
    <property type="nucleotide sequence ID" value="NZ_JACHLC010000002.1"/>
</dbReference>
<evidence type="ECO:0000313" key="1">
    <source>
        <dbReference type="EMBL" id="MBB6371012.1"/>
    </source>
</evidence>
<keyword evidence="2" id="KW-1185">Reference proteome</keyword>
<name>A0A841NG60_9FLAO</name>
<accession>A0A841NG60</accession>
<dbReference type="AlphaFoldDB" id="A0A841NG60"/>
<sequence>MTTSGISENEISKIIYEAGYLVHKRLGPGLLESAYEECMFYELSKHDLLVEKQKPMPLVYDEVKLNVGYRLDFLIENKFVLEIKSVESLNDIHLAQILTYLRLSNCKLGMLINFNTLQFKNGVKRVINGTL</sequence>